<evidence type="ECO:0000256" key="1">
    <source>
        <dbReference type="ARBA" id="ARBA00004477"/>
    </source>
</evidence>
<feature type="transmembrane region" description="Helical" evidence="10">
    <location>
        <begin position="446"/>
        <end position="465"/>
    </location>
</feature>
<evidence type="ECO:0000256" key="7">
    <source>
        <dbReference type="ARBA" id="ARBA00022989"/>
    </source>
</evidence>
<accession>A0A9P7S584</accession>
<evidence type="ECO:0000256" key="5">
    <source>
        <dbReference type="ARBA" id="ARBA00022692"/>
    </source>
</evidence>
<proteinExistence type="inferred from homology"/>
<name>A0A9P7S584_9AGAR</name>
<dbReference type="RefSeq" id="XP_043011396.1">
    <property type="nucleotide sequence ID" value="XM_043150309.1"/>
</dbReference>
<evidence type="ECO:0008006" key="13">
    <source>
        <dbReference type="Google" id="ProtNLM"/>
    </source>
</evidence>
<evidence type="ECO:0000256" key="6">
    <source>
        <dbReference type="ARBA" id="ARBA00022824"/>
    </source>
</evidence>
<dbReference type="Proteomes" id="UP001049176">
    <property type="component" value="Chromosome 3"/>
</dbReference>
<feature type="transmembrane region" description="Helical" evidence="10">
    <location>
        <begin position="21"/>
        <end position="37"/>
    </location>
</feature>
<keyword evidence="8 10" id="KW-0472">Membrane</keyword>
<keyword evidence="6" id="KW-0256">Endoplasmic reticulum</keyword>
<dbReference type="EMBL" id="CM032183">
    <property type="protein sequence ID" value="KAG7094926.1"/>
    <property type="molecule type" value="Genomic_DNA"/>
</dbReference>
<comment type="subcellular location">
    <subcellularLocation>
        <location evidence="1">Endoplasmic reticulum membrane</location>
        <topology evidence="1">Multi-pass membrane protein</topology>
    </subcellularLocation>
</comment>
<evidence type="ECO:0000256" key="9">
    <source>
        <dbReference type="ARBA" id="ARBA00023180"/>
    </source>
</evidence>
<dbReference type="GO" id="GO:0042765">
    <property type="term" value="C:GPI-anchor transamidase complex"/>
    <property type="evidence" value="ECO:0007669"/>
    <property type="project" value="InterPro"/>
</dbReference>
<dbReference type="GO" id="GO:0016255">
    <property type="term" value="P:attachment of GPI anchor to protein"/>
    <property type="evidence" value="ECO:0007669"/>
    <property type="project" value="InterPro"/>
</dbReference>
<dbReference type="OrthoDB" id="28748at2759"/>
<comment type="similarity">
    <text evidence="3">Belongs to the PIGS family.</text>
</comment>
<dbReference type="KEGG" id="more:E1B28_005732"/>
<dbReference type="GeneID" id="66074808"/>
<evidence type="ECO:0000313" key="12">
    <source>
        <dbReference type="Proteomes" id="UP001049176"/>
    </source>
</evidence>
<dbReference type="PANTHER" id="PTHR21072">
    <property type="entry name" value="GPI TRANSAMIDASE COMPONENT PIG-S"/>
    <property type="match status" value="1"/>
</dbReference>
<sequence length="483" mass="53735">MDGPRNPSTIFFQYERIRRSIIASYWIVIILAIPLWWQTTSIERLSLPSSEVYAQAEAHRGFQLPVRIILDSEFTKRDNSLALEVQTVLKDSSALDIRVSGSSGRSEGDSYLVLPSESQEIRVEGRELFFPLEKASASVLAKTLASFILPDKDHRVVQYSPRYRLSFSLLNEDSSGGQVVEAWDASNGIARHIEPITSALSVLHNFTIESQAQFYAPLAFEPLKLSEDEAYGLTPEQLTVFVNSAEWTLSSSSSNDPVLHFLLFVPSASRRPLKILNKEGKPTNSNSFLIPQWGGIVIANLPESPSKIRLSTDDLKSSFTTFSQQLLTLLGVPRLSSGAVRSRQQPTGWQIDALLRYRAIENVVRTSDTLRSTVSLVEQIPNMPVGEKVRNDVRDALKALKSLSSSSNMTLTGILATSRDALTLSQKAFFHPGMLALLYFPVEHKYAVYTPLFASAIIPLVVAAMREVVAWRKQRRGVQVPQG</sequence>
<evidence type="ECO:0000256" key="10">
    <source>
        <dbReference type="SAM" id="Phobius"/>
    </source>
</evidence>
<dbReference type="InterPro" id="IPR019540">
    <property type="entry name" value="PtdIno-glycan_biosynth_class_S"/>
</dbReference>
<gene>
    <name evidence="11" type="ORF">E1B28_005732</name>
</gene>
<evidence type="ECO:0000313" key="11">
    <source>
        <dbReference type="EMBL" id="KAG7094926.1"/>
    </source>
</evidence>
<comment type="pathway">
    <text evidence="2">Glycolipid biosynthesis; glycosylphosphatidylinositol-anchor biosynthesis.</text>
</comment>
<comment type="caution">
    <text evidence="11">The sequence shown here is derived from an EMBL/GenBank/DDBJ whole genome shotgun (WGS) entry which is preliminary data.</text>
</comment>
<protein>
    <recommendedName>
        <fullName evidence="13">GPI transamidase component PIG-S</fullName>
    </recommendedName>
</protein>
<evidence type="ECO:0000256" key="3">
    <source>
        <dbReference type="ARBA" id="ARBA00005316"/>
    </source>
</evidence>
<dbReference type="PANTHER" id="PTHR21072:SF13">
    <property type="entry name" value="GPI TRANSAMIDASE COMPONENT PIG-S"/>
    <property type="match status" value="1"/>
</dbReference>
<dbReference type="AlphaFoldDB" id="A0A9P7S584"/>
<dbReference type="Pfam" id="PF10510">
    <property type="entry name" value="PIG-S"/>
    <property type="match status" value="2"/>
</dbReference>
<organism evidence="11 12">
    <name type="scientific">Marasmius oreades</name>
    <name type="common">fairy-ring Marasmius</name>
    <dbReference type="NCBI Taxonomy" id="181124"/>
    <lineage>
        <taxon>Eukaryota</taxon>
        <taxon>Fungi</taxon>
        <taxon>Dikarya</taxon>
        <taxon>Basidiomycota</taxon>
        <taxon>Agaricomycotina</taxon>
        <taxon>Agaricomycetes</taxon>
        <taxon>Agaricomycetidae</taxon>
        <taxon>Agaricales</taxon>
        <taxon>Marasmiineae</taxon>
        <taxon>Marasmiaceae</taxon>
        <taxon>Marasmius</taxon>
    </lineage>
</organism>
<keyword evidence="4" id="KW-0337">GPI-anchor biosynthesis</keyword>
<reference evidence="11" key="1">
    <citation type="journal article" date="2021" name="Genome Biol. Evol.">
        <title>The assembled and annotated genome of the fairy-ring fungus Marasmius oreades.</title>
        <authorList>
            <person name="Hiltunen M."/>
            <person name="Ament-Velasquez S.L."/>
            <person name="Johannesson H."/>
        </authorList>
    </citation>
    <scope>NUCLEOTIDE SEQUENCE</scope>
    <source>
        <strain evidence="11">03SP1</strain>
    </source>
</reference>
<dbReference type="GO" id="GO:0006506">
    <property type="term" value="P:GPI anchor biosynthetic process"/>
    <property type="evidence" value="ECO:0007669"/>
    <property type="project" value="UniProtKB-KW"/>
</dbReference>
<evidence type="ECO:0000256" key="4">
    <source>
        <dbReference type="ARBA" id="ARBA00022502"/>
    </source>
</evidence>
<evidence type="ECO:0000256" key="8">
    <source>
        <dbReference type="ARBA" id="ARBA00023136"/>
    </source>
</evidence>
<keyword evidence="5 10" id="KW-0812">Transmembrane</keyword>
<keyword evidence="9" id="KW-0325">Glycoprotein</keyword>
<keyword evidence="7 10" id="KW-1133">Transmembrane helix</keyword>
<evidence type="ECO:0000256" key="2">
    <source>
        <dbReference type="ARBA" id="ARBA00004687"/>
    </source>
</evidence>
<keyword evidence="12" id="KW-1185">Reference proteome</keyword>